<evidence type="ECO:0000313" key="2">
    <source>
        <dbReference type="Proteomes" id="UP000309186"/>
    </source>
</evidence>
<proteinExistence type="predicted"/>
<accession>A0A5R9Q289</accession>
<organism evidence="1 2">
    <name type="scientific">Pseudoalteromonas phenolica</name>
    <dbReference type="NCBI Taxonomy" id="161398"/>
    <lineage>
        <taxon>Bacteria</taxon>
        <taxon>Pseudomonadati</taxon>
        <taxon>Pseudomonadota</taxon>
        <taxon>Gammaproteobacteria</taxon>
        <taxon>Alteromonadales</taxon>
        <taxon>Pseudoalteromonadaceae</taxon>
        <taxon>Pseudoalteromonas</taxon>
    </lineage>
</organism>
<dbReference type="Proteomes" id="UP000309186">
    <property type="component" value="Unassembled WGS sequence"/>
</dbReference>
<protein>
    <submittedName>
        <fullName evidence="1">Uncharacterized protein</fullName>
    </submittedName>
</protein>
<reference evidence="1 2" key="1">
    <citation type="submission" date="2018-01" db="EMBL/GenBank/DDBJ databases">
        <title>Co-occurrence of chitin degradation, pigmentation and bioactivity in marine Pseudoalteromonas.</title>
        <authorList>
            <person name="Paulsen S."/>
            <person name="Gram L."/>
            <person name="Machado H."/>
        </authorList>
    </citation>
    <scope>NUCLEOTIDE SEQUENCE [LARGE SCALE GENOMIC DNA]</scope>
    <source>
        <strain evidence="1 2">S3663</strain>
    </source>
</reference>
<dbReference type="EMBL" id="PPSW01000014">
    <property type="protein sequence ID" value="TLX47035.1"/>
    <property type="molecule type" value="Genomic_DNA"/>
</dbReference>
<name>A0A5R9Q289_9GAMM</name>
<dbReference type="RefSeq" id="WP_138480858.1">
    <property type="nucleotide sequence ID" value="NZ_PPSW01000014.1"/>
</dbReference>
<sequence length="320" mass="37119">MNNKFLLIILPILLLLSACTEQQKLSSFKEVQAQLKNINAVLLTKSKHELSEELPFSEAYLKQRHIVLNSADLQSFTEHQVNELQYLIIQERYPERYLPWPAAINVASNLSEGQKPAWQSLVKARLEDAKQSKILYNRYELKRLKTYSESESLTDLTDYFKTYKPRSRLGIYQLPNGKEWYQSKVNHYLGNVENPQVVLANLQALTNEYDNQENDLEALSLVKIAKKHCSIIGGLNWEHEFVNLHETFEQCEKQKLVAYKQVILVLAEIDLGIHFQAWSEEQAMVVLNQKLSLQPEQAMDFLDYIIMKPAAVLSLARVYF</sequence>
<dbReference type="PROSITE" id="PS51257">
    <property type="entry name" value="PROKAR_LIPOPROTEIN"/>
    <property type="match status" value="1"/>
</dbReference>
<gene>
    <name evidence="1" type="ORF">C1E24_09510</name>
</gene>
<dbReference type="AlphaFoldDB" id="A0A5R9Q289"/>
<dbReference type="OrthoDB" id="6296161at2"/>
<evidence type="ECO:0000313" key="1">
    <source>
        <dbReference type="EMBL" id="TLX47035.1"/>
    </source>
</evidence>
<comment type="caution">
    <text evidence="1">The sequence shown here is derived from an EMBL/GenBank/DDBJ whole genome shotgun (WGS) entry which is preliminary data.</text>
</comment>